<organism evidence="5 6">
    <name type="scientific">Hamadaea flava</name>
    <dbReference type="NCBI Taxonomy" id="1742688"/>
    <lineage>
        <taxon>Bacteria</taxon>
        <taxon>Bacillati</taxon>
        <taxon>Actinomycetota</taxon>
        <taxon>Actinomycetes</taxon>
        <taxon>Micromonosporales</taxon>
        <taxon>Micromonosporaceae</taxon>
        <taxon>Hamadaea</taxon>
    </lineage>
</organism>
<protein>
    <submittedName>
        <fullName evidence="5">M16 family metallopeptidase</fullName>
    </submittedName>
</protein>
<reference evidence="6" key="1">
    <citation type="journal article" date="2019" name="Int. J. Syst. Evol. Microbiol.">
        <title>The Global Catalogue of Microorganisms (GCM) 10K type strain sequencing project: providing services to taxonomists for standard genome sequencing and annotation.</title>
        <authorList>
            <consortium name="The Broad Institute Genomics Platform"/>
            <consortium name="The Broad Institute Genome Sequencing Center for Infectious Disease"/>
            <person name="Wu L."/>
            <person name="Ma J."/>
        </authorList>
    </citation>
    <scope>NUCLEOTIDE SEQUENCE [LARGE SCALE GENOMIC DNA]</scope>
    <source>
        <strain evidence="6">CGMCC 4.7289</strain>
    </source>
</reference>
<dbReference type="RefSeq" id="WP_372502880.1">
    <property type="nucleotide sequence ID" value="NZ_JAMZDZ010000001.1"/>
</dbReference>
<evidence type="ECO:0000259" key="3">
    <source>
        <dbReference type="Pfam" id="PF00675"/>
    </source>
</evidence>
<dbReference type="Pfam" id="PF05193">
    <property type="entry name" value="Peptidase_M16_C"/>
    <property type="match status" value="1"/>
</dbReference>
<comment type="similarity">
    <text evidence="1 2">Belongs to the peptidase M16 family.</text>
</comment>
<dbReference type="Proteomes" id="UP001595816">
    <property type="component" value="Unassembled WGS sequence"/>
</dbReference>
<keyword evidence="6" id="KW-1185">Reference proteome</keyword>
<evidence type="ECO:0000256" key="1">
    <source>
        <dbReference type="ARBA" id="ARBA00007261"/>
    </source>
</evidence>
<dbReference type="InterPro" id="IPR001431">
    <property type="entry name" value="Pept_M16_Zn_BS"/>
</dbReference>
<name>A0ABV8LMI8_9ACTN</name>
<evidence type="ECO:0000256" key="2">
    <source>
        <dbReference type="RuleBase" id="RU004447"/>
    </source>
</evidence>
<dbReference type="PANTHER" id="PTHR11851">
    <property type="entry name" value="METALLOPROTEASE"/>
    <property type="match status" value="1"/>
</dbReference>
<proteinExistence type="inferred from homology"/>
<dbReference type="PROSITE" id="PS00143">
    <property type="entry name" value="INSULINASE"/>
    <property type="match status" value="1"/>
</dbReference>
<feature type="domain" description="Peptidase M16 C-terminal" evidence="4">
    <location>
        <begin position="196"/>
        <end position="374"/>
    </location>
</feature>
<dbReference type="InterPro" id="IPR007863">
    <property type="entry name" value="Peptidase_M16_C"/>
</dbReference>
<dbReference type="PANTHER" id="PTHR11851:SF49">
    <property type="entry name" value="MITOCHONDRIAL-PROCESSING PEPTIDASE SUBUNIT ALPHA"/>
    <property type="match status" value="1"/>
</dbReference>
<comment type="caution">
    <text evidence="5">The sequence shown here is derived from an EMBL/GenBank/DDBJ whole genome shotgun (WGS) entry which is preliminary data.</text>
</comment>
<accession>A0ABV8LMI8</accession>
<dbReference type="InterPro" id="IPR050361">
    <property type="entry name" value="MPP/UQCRC_Complex"/>
</dbReference>
<dbReference type="SUPFAM" id="SSF63411">
    <property type="entry name" value="LuxS/MPP-like metallohydrolase"/>
    <property type="match status" value="2"/>
</dbReference>
<evidence type="ECO:0000313" key="5">
    <source>
        <dbReference type="EMBL" id="MFC4130979.1"/>
    </source>
</evidence>
<feature type="domain" description="Peptidase M16 N-terminal" evidence="3">
    <location>
        <begin position="42"/>
        <end position="188"/>
    </location>
</feature>
<gene>
    <name evidence="5" type="ORF">ACFOZ4_10230</name>
</gene>
<evidence type="ECO:0000313" key="6">
    <source>
        <dbReference type="Proteomes" id="UP001595816"/>
    </source>
</evidence>
<sequence>MPSSVLLGGTATSRRNRQPVTVPSSAFLDGTVRRTVLPSGLRILTEDVPAMRSVSFGIWVNVGSRDEAEGEGGASHFLEHLLFKGTARRTALDISAAIEAVGGETNAFTTKEYTCYYARVLDADLPLAIDVMCDAVASSVLAEPDVETERGVILEEIAMTEDEPSDEVHDLHAELIYGEHPLAKLISGTVASITPMSRDGIHEFYRSRYSAPVMVVAAAGRLDHDQVVEQVVAALAGTPLDTGSASPVGPRPMETPVLYAEPKAVTRRKDTEQAHLVLGGPGIGRRDDRRFAVGVLNNVLGGGMSSRLFQEIREKRGLAYSVYSYTSQYAETGTFGVYAGCAPGKVDEVLEIVRDQLARAAGEEITEEELRRGKGMLKGALVLGLEDTGSRMTRLAKGELLYGDLLDVDDLLRRIEAVTIADVTEVAHAVLTGPEYLAMIGPH</sequence>
<dbReference type="InterPro" id="IPR011249">
    <property type="entry name" value="Metalloenz_LuxS/M16"/>
</dbReference>
<dbReference type="Pfam" id="PF00675">
    <property type="entry name" value="Peptidase_M16"/>
    <property type="match status" value="1"/>
</dbReference>
<dbReference type="EMBL" id="JBHSAY010000005">
    <property type="protein sequence ID" value="MFC4130979.1"/>
    <property type="molecule type" value="Genomic_DNA"/>
</dbReference>
<dbReference type="Gene3D" id="3.30.830.10">
    <property type="entry name" value="Metalloenzyme, LuxS/M16 peptidase-like"/>
    <property type="match status" value="2"/>
</dbReference>
<dbReference type="InterPro" id="IPR011765">
    <property type="entry name" value="Pept_M16_N"/>
</dbReference>
<evidence type="ECO:0000259" key="4">
    <source>
        <dbReference type="Pfam" id="PF05193"/>
    </source>
</evidence>